<organism evidence="1 2">
    <name type="scientific">Acidocella aminolytica 101 = DSM 11237</name>
    <dbReference type="NCBI Taxonomy" id="1120923"/>
    <lineage>
        <taxon>Bacteria</taxon>
        <taxon>Pseudomonadati</taxon>
        <taxon>Pseudomonadota</taxon>
        <taxon>Alphaproteobacteria</taxon>
        <taxon>Acetobacterales</taxon>
        <taxon>Acidocellaceae</taxon>
        <taxon>Acidocella</taxon>
    </lineage>
</organism>
<comment type="caution">
    <text evidence="1">The sequence shown here is derived from an EMBL/GenBank/DDBJ whole genome shotgun (WGS) entry which is preliminary data.</text>
</comment>
<dbReference type="Proteomes" id="UP000032668">
    <property type="component" value="Unassembled WGS sequence"/>
</dbReference>
<dbReference type="AlphaFoldDB" id="A0A0D6PN90"/>
<evidence type="ECO:0000313" key="1">
    <source>
        <dbReference type="EMBL" id="GAN82269.1"/>
    </source>
</evidence>
<evidence type="ECO:0000313" key="2">
    <source>
        <dbReference type="Proteomes" id="UP000032668"/>
    </source>
</evidence>
<proteinExistence type="predicted"/>
<protein>
    <submittedName>
        <fullName evidence="1">Uncharacterized protein</fullName>
    </submittedName>
</protein>
<dbReference type="EMBL" id="BANC01000223">
    <property type="protein sequence ID" value="GAN82269.1"/>
    <property type="molecule type" value="Genomic_DNA"/>
</dbReference>
<reference evidence="1 2" key="1">
    <citation type="submission" date="2012-11" db="EMBL/GenBank/DDBJ databases">
        <title>Whole genome sequence of Acidocella aminolytica 101 = DSM 11237.</title>
        <authorList>
            <person name="Azuma Y."/>
            <person name="Higashiura N."/>
            <person name="Hirakawa H."/>
            <person name="Matsushita K."/>
        </authorList>
    </citation>
    <scope>NUCLEOTIDE SEQUENCE [LARGE SCALE GENOMIC DNA]</scope>
    <source>
        <strain evidence="2">101 / DSM 11237</strain>
    </source>
</reference>
<accession>A0A0D6PN90</accession>
<gene>
    <name evidence="1" type="ORF">Aam_231_002</name>
</gene>
<sequence length="48" mass="5298">MAALDLLAKIGGVHLHAMEAQLIKEAHHLKQIASQETRNLSMQHSTPQ</sequence>
<keyword evidence="2" id="KW-1185">Reference proteome</keyword>
<name>A0A0D6PN90_9PROT</name>